<sequence length="431" mass="44172">MTSAPSPPSAATVPQDVLRDTVAFYLDLHAHPELSGDERRTAEAFARRLAREGCTVTRGVGGHGVVGVLANGPGPTVLLRAELDALPVPEETGLPYASTVPGVMHACGHDLHLAALAGAVTVLARDRSGWSGTLLVVGQPSEETLSGARAMLADGLYERFGTPHVALAQHTAPLPAGTVAHVAAGAPVLAGGVTLDVVVHGRGGHAGAPHLTVDPVLTAAAVVMRLQGVVARETAPAEQVVLTVGALHAGERANVVPDAARLAIGVRGFTEAALDRVTEAVRRIVRAESTASGCPAEPTLSVDSRSPALVPDPGTTDALRGVHTDVLGAARVLTWHPATATEDFAWYGPAGAALHGVRHVRTGYWMLGATGVREWRAAGDRPGGPPGNHSPHFAPDVRTALPAGVRALVSAARHELAGGRPRAEDGDEGRA</sequence>
<comment type="cofactor">
    <cofactor evidence="2">
        <name>Mn(2+)</name>
        <dbReference type="ChEBI" id="CHEBI:29035"/>
    </cofactor>
    <text evidence="2">The Mn(2+) ion enhances activity.</text>
</comment>
<dbReference type="Proteomes" id="UP000632289">
    <property type="component" value="Unassembled WGS sequence"/>
</dbReference>
<dbReference type="PANTHER" id="PTHR11014:SF63">
    <property type="entry name" value="METALLOPEPTIDASE, PUTATIVE (AFU_ORTHOLOGUE AFUA_6G09600)-RELATED"/>
    <property type="match status" value="1"/>
</dbReference>
<dbReference type="FunFam" id="3.30.70.360:FF:000001">
    <property type="entry name" value="N-acetyldiaminopimelate deacetylase"/>
    <property type="match status" value="1"/>
</dbReference>
<feature type="binding site" evidence="2">
    <location>
        <position position="109"/>
    </location>
    <ligand>
        <name>Mn(2+)</name>
        <dbReference type="ChEBI" id="CHEBI:29035"/>
        <label>2</label>
    </ligand>
</feature>
<dbReference type="InterPro" id="IPR002933">
    <property type="entry name" value="Peptidase_M20"/>
</dbReference>
<dbReference type="InterPro" id="IPR017439">
    <property type="entry name" value="Amidohydrolase"/>
</dbReference>
<feature type="binding site" evidence="2">
    <location>
        <position position="170"/>
    </location>
    <ligand>
        <name>Mn(2+)</name>
        <dbReference type="ChEBI" id="CHEBI:29035"/>
        <label>2</label>
    </ligand>
</feature>
<dbReference type="InterPro" id="IPR011650">
    <property type="entry name" value="Peptidase_M20_dimer"/>
</dbReference>
<reference evidence="4" key="1">
    <citation type="submission" date="2020-09" db="EMBL/GenBank/DDBJ databases">
        <title>Secondary metabolite and genome analysis of marine Streptomyces chumphonensis KK1-2T.</title>
        <authorList>
            <person name="Phongsopitanun W."/>
            <person name="Kanchanasin P."/>
            <person name="Pittayakhajonwut P."/>
            <person name="Suwanborirux K."/>
            <person name="Tanasupawat S."/>
        </authorList>
    </citation>
    <scope>NUCLEOTIDE SEQUENCE</scope>
    <source>
        <strain evidence="4">KK1-2</strain>
    </source>
</reference>
<keyword evidence="2" id="KW-0479">Metal-binding</keyword>
<evidence type="ECO:0000256" key="1">
    <source>
        <dbReference type="ARBA" id="ARBA00022801"/>
    </source>
</evidence>
<dbReference type="SUPFAM" id="SSF53187">
    <property type="entry name" value="Zn-dependent exopeptidases"/>
    <property type="match status" value="1"/>
</dbReference>
<feature type="binding site" evidence="2">
    <location>
        <position position="107"/>
    </location>
    <ligand>
        <name>Mn(2+)</name>
        <dbReference type="ChEBI" id="CHEBI:29035"/>
        <label>2</label>
    </ligand>
</feature>
<dbReference type="PIRSF" id="PIRSF005962">
    <property type="entry name" value="Pept_M20D_amidohydro"/>
    <property type="match status" value="1"/>
</dbReference>
<dbReference type="GO" id="GO:0019877">
    <property type="term" value="P:diaminopimelate biosynthetic process"/>
    <property type="evidence" value="ECO:0007669"/>
    <property type="project" value="UniProtKB-ARBA"/>
</dbReference>
<organism evidence="4 5">
    <name type="scientific">Streptomyces chumphonensis</name>
    <dbReference type="NCBI Taxonomy" id="1214925"/>
    <lineage>
        <taxon>Bacteria</taxon>
        <taxon>Bacillati</taxon>
        <taxon>Actinomycetota</taxon>
        <taxon>Actinomycetes</taxon>
        <taxon>Kitasatosporales</taxon>
        <taxon>Streptomycetaceae</taxon>
        <taxon>Streptomyces</taxon>
    </lineage>
</organism>
<keyword evidence="5" id="KW-1185">Reference proteome</keyword>
<protein>
    <submittedName>
        <fullName evidence="4">Amidohydrolase</fullName>
    </submittedName>
</protein>
<keyword evidence="1" id="KW-0378">Hydrolase</keyword>
<dbReference type="Gene3D" id="3.30.70.360">
    <property type="match status" value="1"/>
</dbReference>
<dbReference type="GO" id="GO:0046872">
    <property type="term" value="F:metal ion binding"/>
    <property type="evidence" value="ECO:0007669"/>
    <property type="project" value="UniProtKB-KW"/>
</dbReference>
<evidence type="ECO:0000313" key="4">
    <source>
        <dbReference type="EMBL" id="MBD3931804.1"/>
    </source>
</evidence>
<feature type="binding site" evidence="2">
    <location>
        <position position="389"/>
    </location>
    <ligand>
        <name>Mn(2+)</name>
        <dbReference type="ChEBI" id="CHEBI:29035"/>
        <label>2</label>
    </ligand>
</feature>
<evidence type="ECO:0000313" key="5">
    <source>
        <dbReference type="Proteomes" id="UP000632289"/>
    </source>
</evidence>
<dbReference type="GO" id="GO:0050118">
    <property type="term" value="F:N-acetyldiaminopimelate deacetylase activity"/>
    <property type="evidence" value="ECO:0007669"/>
    <property type="project" value="UniProtKB-ARBA"/>
</dbReference>
<dbReference type="NCBIfam" id="TIGR01891">
    <property type="entry name" value="amidohydrolases"/>
    <property type="match status" value="1"/>
</dbReference>
<keyword evidence="2" id="KW-0464">Manganese</keyword>
<proteinExistence type="predicted"/>
<dbReference type="RefSeq" id="WP_191209083.1">
    <property type="nucleotide sequence ID" value="NZ_BAABKL010000018.1"/>
</dbReference>
<dbReference type="EMBL" id="JACXYU010000003">
    <property type="protein sequence ID" value="MBD3931804.1"/>
    <property type="molecule type" value="Genomic_DNA"/>
</dbReference>
<comment type="caution">
    <text evidence="4">The sequence shown here is derived from an EMBL/GenBank/DDBJ whole genome shotgun (WGS) entry which is preliminary data.</text>
</comment>
<gene>
    <name evidence="4" type="ORF">IF129_09545</name>
</gene>
<dbReference type="Gene3D" id="3.40.630.10">
    <property type="entry name" value="Zn peptidases"/>
    <property type="match status" value="1"/>
</dbReference>
<feature type="binding site" evidence="2">
    <location>
        <position position="143"/>
    </location>
    <ligand>
        <name>Mn(2+)</name>
        <dbReference type="ChEBI" id="CHEBI:29035"/>
        <label>2</label>
    </ligand>
</feature>
<dbReference type="PANTHER" id="PTHR11014">
    <property type="entry name" value="PEPTIDASE M20 FAMILY MEMBER"/>
    <property type="match status" value="1"/>
</dbReference>
<name>A0A927F037_9ACTN</name>
<accession>A0A927F037</accession>
<dbReference type="InterPro" id="IPR036264">
    <property type="entry name" value="Bact_exopeptidase_dim_dom"/>
</dbReference>
<evidence type="ECO:0000256" key="2">
    <source>
        <dbReference type="PIRSR" id="PIRSR005962-1"/>
    </source>
</evidence>
<dbReference type="AlphaFoldDB" id="A0A927F037"/>
<dbReference type="Pfam" id="PF07687">
    <property type="entry name" value="M20_dimer"/>
    <property type="match status" value="1"/>
</dbReference>
<evidence type="ECO:0000259" key="3">
    <source>
        <dbReference type="Pfam" id="PF07687"/>
    </source>
</evidence>
<feature type="domain" description="Peptidase M20 dimerisation" evidence="3">
    <location>
        <begin position="191"/>
        <end position="288"/>
    </location>
</feature>
<dbReference type="SUPFAM" id="SSF55031">
    <property type="entry name" value="Bacterial exopeptidase dimerisation domain"/>
    <property type="match status" value="1"/>
</dbReference>
<dbReference type="Pfam" id="PF01546">
    <property type="entry name" value="Peptidase_M20"/>
    <property type="match status" value="1"/>
</dbReference>